<keyword evidence="4" id="KW-0444">Lipid biosynthesis</keyword>
<evidence type="ECO:0000256" key="1">
    <source>
        <dbReference type="ARBA" id="ARBA00002056"/>
    </source>
</evidence>
<evidence type="ECO:0000256" key="6">
    <source>
        <dbReference type="ARBA" id="ARBA00022676"/>
    </source>
</evidence>
<evidence type="ECO:0000256" key="8">
    <source>
        <dbReference type="ARBA" id="ARBA00023098"/>
    </source>
</evidence>
<dbReference type="EC" id="2.4.1.182" evidence="2"/>
<dbReference type="AlphaFoldDB" id="A0A7V5PNV8"/>
<comment type="caution">
    <text evidence="10">The sequence shown here is derived from an EMBL/GenBank/DDBJ whole genome shotgun (WGS) entry which is preliminary data.</text>
</comment>
<dbReference type="GO" id="GO:0005543">
    <property type="term" value="F:phospholipid binding"/>
    <property type="evidence" value="ECO:0007669"/>
    <property type="project" value="TreeGrafter"/>
</dbReference>
<gene>
    <name evidence="10" type="ORF">ENJ89_02900</name>
</gene>
<dbReference type="GO" id="GO:0009245">
    <property type="term" value="P:lipid A biosynthetic process"/>
    <property type="evidence" value="ECO:0007669"/>
    <property type="project" value="UniProtKB-KW"/>
</dbReference>
<proteinExistence type="predicted"/>
<keyword evidence="6" id="KW-0328">Glycosyltransferase</keyword>
<evidence type="ECO:0000256" key="7">
    <source>
        <dbReference type="ARBA" id="ARBA00022679"/>
    </source>
</evidence>
<evidence type="ECO:0000256" key="4">
    <source>
        <dbReference type="ARBA" id="ARBA00022516"/>
    </source>
</evidence>
<comment type="function">
    <text evidence="1">Condensation of UDP-2,3-diacylglucosamine and 2,3-diacylglucosamine-1-phosphate to form lipid A disaccharide, a precursor of lipid A, a phosphorylated glycolipid that anchors the lipopolysaccharide to the outer membrane of the cell.</text>
</comment>
<name>A0A7V5PNV8_CALAY</name>
<dbReference type="Proteomes" id="UP000886124">
    <property type="component" value="Unassembled WGS sequence"/>
</dbReference>
<evidence type="ECO:0000256" key="5">
    <source>
        <dbReference type="ARBA" id="ARBA00022556"/>
    </source>
</evidence>
<evidence type="ECO:0000256" key="9">
    <source>
        <dbReference type="ARBA" id="ARBA00048975"/>
    </source>
</evidence>
<dbReference type="InterPro" id="IPR003835">
    <property type="entry name" value="Glyco_trans_19"/>
</dbReference>
<comment type="catalytic activity">
    <reaction evidence="9">
        <text>a lipid X + a UDP-2-N,3-O-bis[(3R)-3-hydroxyacyl]-alpha-D-glucosamine = a lipid A disaccharide + UDP + H(+)</text>
        <dbReference type="Rhea" id="RHEA:67828"/>
        <dbReference type="ChEBI" id="CHEBI:15378"/>
        <dbReference type="ChEBI" id="CHEBI:58223"/>
        <dbReference type="ChEBI" id="CHEBI:137748"/>
        <dbReference type="ChEBI" id="CHEBI:176338"/>
        <dbReference type="ChEBI" id="CHEBI:176343"/>
        <dbReference type="EC" id="2.4.1.182"/>
    </reaction>
</comment>
<dbReference type="EMBL" id="DROD01000198">
    <property type="protein sequence ID" value="HHJ52120.1"/>
    <property type="molecule type" value="Genomic_DNA"/>
</dbReference>
<accession>A0A7V5PNV8</accession>
<dbReference type="SUPFAM" id="SSF53756">
    <property type="entry name" value="UDP-Glycosyltransferase/glycogen phosphorylase"/>
    <property type="match status" value="1"/>
</dbReference>
<protein>
    <recommendedName>
        <fullName evidence="3">Lipid-A-disaccharide synthase</fullName>
        <ecNumber evidence="2">2.4.1.182</ecNumber>
    </recommendedName>
</protein>
<keyword evidence="7" id="KW-0808">Transferase</keyword>
<evidence type="ECO:0000256" key="3">
    <source>
        <dbReference type="ARBA" id="ARBA00020902"/>
    </source>
</evidence>
<sequence>WGKKRVEKIRRYVDLMLVLFPFEQKFYRQHGIIAHYVGHPLVDYHQPYLPREFKTVTPGAAVLGLLPGSRVNEVRALLPRMAQTARLLKKRGAIKKAEIIRAAQIDESLYRTILPDQTDWLSLVQKPLYRALPEYDAAMVASGTATLETALYAVPMLIVYHVHALTYWLGKRLVKIPNIGLANIVAETPIAKEMIQHEFQPPAAAAYLEQILQPEQNRQIREKSLIIREKLGKPGASRRAAEIIDRFLPAS</sequence>
<reference evidence="10" key="1">
    <citation type="journal article" date="2020" name="mSystems">
        <title>Genome- and Community-Level Interaction Insights into Carbon Utilization and Element Cycling Functions of Hydrothermarchaeota in Hydrothermal Sediment.</title>
        <authorList>
            <person name="Zhou Z."/>
            <person name="Liu Y."/>
            <person name="Xu W."/>
            <person name="Pan J."/>
            <person name="Luo Z.H."/>
            <person name="Li M."/>
        </authorList>
    </citation>
    <scope>NUCLEOTIDE SEQUENCE [LARGE SCALE GENOMIC DNA]</scope>
    <source>
        <strain evidence="10">HyVt-527</strain>
    </source>
</reference>
<evidence type="ECO:0000313" key="10">
    <source>
        <dbReference type="EMBL" id="HHJ52120.1"/>
    </source>
</evidence>
<dbReference type="Pfam" id="PF02684">
    <property type="entry name" value="LpxB"/>
    <property type="match status" value="1"/>
</dbReference>
<dbReference type="GO" id="GO:0016020">
    <property type="term" value="C:membrane"/>
    <property type="evidence" value="ECO:0007669"/>
    <property type="project" value="GOC"/>
</dbReference>
<dbReference type="GO" id="GO:0008915">
    <property type="term" value="F:lipid-A-disaccharide synthase activity"/>
    <property type="evidence" value="ECO:0007669"/>
    <property type="project" value="UniProtKB-EC"/>
</dbReference>
<evidence type="ECO:0000256" key="2">
    <source>
        <dbReference type="ARBA" id="ARBA00012687"/>
    </source>
</evidence>
<dbReference type="PANTHER" id="PTHR30372">
    <property type="entry name" value="LIPID-A-DISACCHARIDE SYNTHASE"/>
    <property type="match status" value="1"/>
</dbReference>
<feature type="non-terminal residue" evidence="10">
    <location>
        <position position="1"/>
    </location>
</feature>
<keyword evidence="5" id="KW-0441">Lipid A biosynthesis</keyword>
<organism evidence="10">
    <name type="scientific">Caldithrix abyssi</name>
    <dbReference type="NCBI Taxonomy" id="187145"/>
    <lineage>
        <taxon>Bacteria</taxon>
        <taxon>Pseudomonadati</taxon>
        <taxon>Calditrichota</taxon>
        <taxon>Calditrichia</taxon>
        <taxon>Calditrichales</taxon>
        <taxon>Calditrichaceae</taxon>
        <taxon>Caldithrix</taxon>
    </lineage>
</organism>
<keyword evidence="8" id="KW-0443">Lipid metabolism</keyword>
<dbReference type="PANTHER" id="PTHR30372:SF4">
    <property type="entry name" value="LIPID-A-DISACCHARIDE SYNTHASE, MITOCHONDRIAL-RELATED"/>
    <property type="match status" value="1"/>
</dbReference>